<evidence type="ECO:0000313" key="7">
    <source>
        <dbReference type="EMBL" id="OLP48579.1"/>
    </source>
</evidence>
<evidence type="ECO:0000256" key="4">
    <source>
        <dbReference type="ARBA" id="ARBA00022803"/>
    </source>
</evidence>
<dbReference type="Proteomes" id="UP000544107">
    <property type="component" value="Unassembled WGS sequence"/>
</dbReference>
<dbReference type="EMBL" id="JACIED010000004">
    <property type="protein sequence ID" value="MBB4009131.1"/>
    <property type="molecule type" value="Genomic_DNA"/>
</dbReference>
<dbReference type="Gene3D" id="1.25.40.10">
    <property type="entry name" value="Tetratricopeptide repeat domain"/>
    <property type="match status" value="1"/>
</dbReference>
<organism evidence="7 8">
    <name type="scientific">Allorhizobium taibaishanense</name>
    <dbReference type="NCBI Taxonomy" id="887144"/>
    <lineage>
        <taxon>Bacteria</taxon>
        <taxon>Pseudomonadati</taxon>
        <taxon>Pseudomonadota</taxon>
        <taxon>Alphaproteobacteria</taxon>
        <taxon>Hyphomicrobiales</taxon>
        <taxon>Rhizobiaceae</taxon>
        <taxon>Rhizobium/Agrobacterium group</taxon>
        <taxon>Allorhizobium</taxon>
    </lineage>
</organism>
<dbReference type="Pfam" id="PF13844">
    <property type="entry name" value="Glyco_transf_41"/>
    <property type="match status" value="1"/>
</dbReference>
<gene>
    <name evidence="7" type="ORF">BJF91_01095</name>
    <name evidence="6" type="ORF">GGQ71_003413</name>
</gene>
<dbReference type="SUPFAM" id="SSF48452">
    <property type="entry name" value="TPR-like"/>
    <property type="match status" value="1"/>
</dbReference>
<feature type="domain" description="O-GlcNAc transferase C-terminal" evidence="5">
    <location>
        <begin position="345"/>
        <end position="530"/>
    </location>
</feature>
<dbReference type="GO" id="GO:0006493">
    <property type="term" value="P:protein O-linked glycosylation"/>
    <property type="evidence" value="ECO:0007669"/>
    <property type="project" value="TreeGrafter"/>
</dbReference>
<dbReference type="InterPro" id="IPR011990">
    <property type="entry name" value="TPR-like_helical_dom_sf"/>
</dbReference>
<name>A0A1Q9A236_9HYPH</name>
<dbReference type="Gene3D" id="3.40.50.2000">
    <property type="entry name" value="Glycogen Phosphorylase B"/>
    <property type="match status" value="1"/>
</dbReference>
<comment type="pathway">
    <text evidence="1">Protein modification; protein glycosylation.</text>
</comment>
<comment type="caution">
    <text evidence="7">The sequence shown here is derived from an EMBL/GenBank/DDBJ whole genome shotgun (WGS) entry which is preliminary data.</text>
</comment>
<dbReference type="RefSeq" id="WP_075615893.1">
    <property type="nucleotide sequence ID" value="NZ_JACIED010000004.1"/>
</dbReference>
<reference evidence="7 8" key="1">
    <citation type="submission" date="2016-09" db="EMBL/GenBank/DDBJ databases">
        <title>Rhizobium oryziradicis sp. nov., isolated from the root of rice.</title>
        <authorList>
            <person name="Zhao J."/>
            <person name="Zhang X."/>
        </authorList>
    </citation>
    <scope>NUCLEOTIDE SEQUENCE [LARGE SCALE GENOMIC DNA]</scope>
    <source>
        <strain evidence="7 8">14971</strain>
    </source>
</reference>
<dbReference type="Proteomes" id="UP000185598">
    <property type="component" value="Unassembled WGS sequence"/>
</dbReference>
<dbReference type="Gene3D" id="3.40.50.11380">
    <property type="match status" value="1"/>
</dbReference>
<sequence length="560" mass="62060">MSDKLAQAMALYAAGNHEDAYSALKICLAADLHPAPQALLAMAQCCVKLEYFQEAAAFYQRAAKLLPAQSHVLLTIAEKVRRTGIENASRSDIEQLKTSRQSIRAGSFDNRVWQDYRATLRRSLNIDEMRMSDQAMRDRLVRRQDAYYALDSQTTHLTWCDDEILNGLWASILPAPNLERMAWTRPAGEKVRVAYLLPSNTSSPDIRQQVLSLAGAHDQDALEVMLIGDHSPEQDDGLASLRHISMAGLTEDEAVSALREADIDVLVDLLGHADGGHPALLRHRIAPLHVALAGHPGPRSGLVCDYYIADDIVLPKRSRGLYAQAICRLPDAFTFIEPTDQPPTVSREQFGLPQGQVVFAAFHPSYLISPRTVDLWCAILQGTPDSVLWLDCESDFARENLRIWMKRQAVSEERLIFTQSAGPVGDSAKIQLADIGLDCTPFNSLSFTHAALRSGLPVPALMGQNFAGRMSASLLTCAGLTELIARNTEDYVNLCVGLARNDDARARLKRAILDKTISRSLLEKRRFVSHLENAWRQMANRSAEGLDPEDFDVSRLQKIG</sequence>
<evidence type="ECO:0000256" key="1">
    <source>
        <dbReference type="ARBA" id="ARBA00004922"/>
    </source>
</evidence>
<dbReference type="GO" id="GO:0016757">
    <property type="term" value="F:glycosyltransferase activity"/>
    <property type="evidence" value="ECO:0007669"/>
    <property type="project" value="TreeGrafter"/>
</dbReference>
<reference evidence="6 9" key="2">
    <citation type="submission" date="2020-08" db="EMBL/GenBank/DDBJ databases">
        <title>Genomic Encyclopedia of Type Strains, Phase IV (KMG-IV): sequencing the most valuable type-strain genomes for metagenomic binning, comparative biology and taxonomic classification.</title>
        <authorList>
            <person name="Goeker M."/>
        </authorList>
    </citation>
    <scope>NUCLEOTIDE SEQUENCE [LARGE SCALE GENOMIC DNA]</scope>
    <source>
        <strain evidence="6 9">DSM 100021</strain>
    </source>
</reference>
<evidence type="ECO:0000259" key="5">
    <source>
        <dbReference type="Pfam" id="PF13844"/>
    </source>
</evidence>
<dbReference type="PANTHER" id="PTHR44998">
    <property type="match status" value="1"/>
</dbReference>
<evidence type="ECO:0000313" key="9">
    <source>
        <dbReference type="Proteomes" id="UP000544107"/>
    </source>
</evidence>
<accession>A0A1Q9A236</accession>
<dbReference type="InterPro" id="IPR029489">
    <property type="entry name" value="OGT/SEC/SPY_C"/>
</dbReference>
<dbReference type="AlphaFoldDB" id="A0A1Q9A236"/>
<keyword evidence="4" id="KW-0802">TPR repeat</keyword>
<dbReference type="STRING" id="887144.BJF91_01095"/>
<dbReference type="PANTHER" id="PTHR44998:SF1">
    <property type="entry name" value="UDP-N-ACETYLGLUCOSAMINE--PEPTIDE N-ACETYLGLUCOSAMINYLTRANSFERASE 110 KDA SUBUNIT"/>
    <property type="match status" value="1"/>
</dbReference>
<evidence type="ECO:0000256" key="3">
    <source>
        <dbReference type="ARBA" id="ARBA00022737"/>
    </source>
</evidence>
<dbReference type="OrthoDB" id="146908at2"/>
<keyword evidence="2 6" id="KW-0808">Transferase</keyword>
<proteinExistence type="predicted"/>
<keyword evidence="3" id="KW-0677">Repeat</keyword>
<evidence type="ECO:0000313" key="8">
    <source>
        <dbReference type="Proteomes" id="UP000185598"/>
    </source>
</evidence>
<protein>
    <submittedName>
        <fullName evidence="6">Putative O-linked N-acetylglucosamine transferase (SPINDLY family)</fullName>
    </submittedName>
</protein>
<keyword evidence="8" id="KW-1185">Reference proteome</keyword>
<dbReference type="EMBL" id="MKIN01000023">
    <property type="protein sequence ID" value="OLP48579.1"/>
    <property type="molecule type" value="Genomic_DNA"/>
</dbReference>
<evidence type="ECO:0000313" key="6">
    <source>
        <dbReference type="EMBL" id="MBB4009131.1"/>
    </source>
</evidence>
<evidence type="ECO:0000256" key="2">
    <source>
        <dbReference type="ARBA" id="ARBA00022679"/>
    </source>
</evidence>